<evidence type="ECO:0000256" key="1">
    <source>
        <dbReference type="SAM" id="Phobius"/>
    </source>
</evidence>
<dbReference type="EMBL" id="FONZ01000002">
    <property type="protein sequence ID" value="SFF03762.1"/>
    <property type="molecule type" value="Genomic_DNA"/>
</dbReference>
<name>A0A1I2FEB9_9MICO</name>
<evidence type="ECO:0000313" key="3">
    <source>
        <dbReference type="Proteomes" id="UP000198520"/>
    </source>
</evidence>
<accession>A0A1I2FEB9</accession>
<dbReference type="NCBIfam" id="TIGR02532">
    <property type="entry name" value="IV_pilin_GFxxxE"/>
    <property type="match status" value="1"/>
</dbReference>
<proteinExistence type="predicted"/>
<keyword evidence="1" id="KW-0812">Transmembrane</keyword>
<keyword evidence="1" id="KW-1133">Transmembrane helix</keyword>
<feature type="transmembrane region" description="Helical" evidence="1">
    <location>
        <begin position="21"/>
        <end position="43"/>
    </location>
</feature>
<dbReference type="OrthoDB" id="5015174at2"/>
<dbReference type="InterPro" id="IPR012902">
    <property type="entry name" value="N_methyl_site"/>
</dbReference>
<dbReference type="RefSeq" id="WP_093376284.1">
    <property type="nucleotide sequence ID" value="NZ_BNAN01000002.1"/>
</dbReference>
<sequence>MNTLRRRAGRTVSAQRDAGMTLPEVLVTMFLMSLIGVLIVSLFTGVTRTLTRDRAANDSTNAASVAMDQLTRTVHGLSDITLGTGTSVGIDVANYSSLTFYSYVDTEATAVRPLKVAYEVNAAKELTESRWLAVPAGKERWTFPAKATSTRVIARDVVASSAAPLFAYLDGEGKRLAPAAGLSLANRDLVRAVEVVLRVEADDSGRAATVELQNTIGIPNRVATLGAGT</sequence>
<keyword evidence="3" id="KW-1185">Reference proteome</keyword>
<reference evidence="3" key="1">
    <citation type="submission" date="2016-10" db="EMBL/GenBank/DDBJ databases">
        <authorList>
            <person name="Varghese N."/>
            <person name="Submissions S."/>
        </authorList>
    </citation>
    <scope>NUCLEOTIDE SEQUENCE [LARGE SCALE GENOMIC DNA]</scope>
    <source>
        <strain evidence="3">DSM 19083</strain>
    </source>
</reference>
<organism evidence="2 3">
    <name type="scientific">Flavimobilis marinus</name>
    <dbReference type="NCBI Taxonomy" id="285351"/>
    <lineage>
        <taxon>Bacteria</taxon>
        <taxon>Bacillati</taxon>
        <taxon>Actinomycetota</taxon>
        <taxon>Actinomycetes</taxon>
        <taxon>Micrococcales</taxon>
        <taxon>Jonesiaceae</taxon>
        <taxon>Flavimobilis</taxon>
    </lineage>
</organism>
<gene>
    <name evidence="2" type="ORF">SAMN04488035_1281</name>
</gene>
<evidence type="ECO:0000313" key="2">
    <source>
        <dbReference type="EMBL" id="SFF03762.1"/>
    </source>
</evidence>
<protein>
    <submittedName>
        <fullName evidence="2">Prepilin-type N-terminal cleavage/methylation domain-containing protein</fullName>
    </submittedName>
</protein>
<dbReference type="PROSITE" id="PS00409">
    <property type="entry name" value="PROKAR_NTER_METHYL"/>
    <property type="match status" value="1"/>
</dbReference>
<dbReference type="STRING" id="285351.SAMN04488035_1281"/>
<dbReference type="Proteomes" id="UP000198520">
    <property type="component" value="Unassembled WGS sequence"/>
</dbReference>
<dbReference type="AlphaFoldDB" id="A0A1I2FEB9"/>
<keyword evidence="1" id="KW-0472">Membrane</keyword>